<sequence>MMRLKVTILVVAFVLSAGVHISAAVAAAAGQREELHLVPAVYVFGDSTVDVGNNQYLPGNSPLQLPYGIDFPHSRPTGRFSNGYNVADFIAKLVGFKRSPPAYLSLTPQTSRQLMRGYRGANYASGGSGILDTTGTTVVTLTKQIEYFAATKSKMMANGGGDGNSSSASASASASAIDDLLSKSLFLISDGGNDLFAFLRQSNRTPSQVPSFYADLLSNYTRHVQALYSLGARRFGIIDVPPIGCVPSVRVTSPSGATRCVDAANDLARGFNSGLRSTMARLAGSGALPGMRYSVGSSYKVVSYLTANPAAAGFKVVNSACCGGGRLNAQVGCVAPNSTYCGNRNGYLFWDGVHGTQATSRKGAAAIYSAPPQMGFASPINFKQLGVVDSAVSPDAAVNPVNPDAVVSSDVAVGEDLAHKERKRIMELIQSRGMPHGSYPQFDVAVKGQKVVVKFNVPSTCSLSDLIVDLVTHIGLEAEQGGGGSEMLLRAWDSVAARQITLNPQKKTTSNGDDNEDDLCVLIFEPLVGSQYSEVEFIKRGGFSLRELEALTSVLKLVGQKDVKQSSGKGNKSYTTRKGNGQRSKHVPSMEKTISDLEGMGVRVYGFDEYSSIPMDGSGTVMWENIAGYEPQKREIEDTILLALQSPEVYDEIARATRCKFETNRPRAVLFEGPPGTGKTSSARVIAKQAGVPLLYVPLEIIMSKYYGESERLLGSVFSLANDLPDGGIIFLDEVDSFASARDSEMHEATRRILSVLLRQIDGFEQDRRVVVIAATNRKEDLDPALISRFDSIICFDLPDQQTRAEISAQYAKHLTKSELFQFSLATEEMSGRDIRDICQQAERHWASKLIRGQVPKNEKGEPSLPPVEEGIQWSSQRMEFEIE</sequence>
<dbReference type="InterPro" id="IPR035669">
    <property type="entry name" value="SGNH_plant_lipase-like"/>
</dbReference>
<feature type="chain" id="PRO_5002356087" description="AAA+ ATPase domain-containing protein" evidence="5">
    <location>
        <begin position="19"/>
        <end position="884"/>
    </location>
</feature>
<dbReference type="SUPFAM" id="SSF52266">
    <property type="entry name" value="SGNH hydrolase"/>
    <property type="match status" value="1"/>
</dbReference>
<dbReference type="SMART" id="SM00382">
    <property type="entry name" value="AAA"/>
    <property type="match status" value="1"/>
</dbReference>
<keyword evidence="8" id="KW-1185">Reference proteome</keyword>
<feature type="region of interest" description="Disordered" evidence="4">
    <location>
        <begin position="564"/>
        <end position="590"/>
    </location>
</feature>
<feature type="compositionally biased region" description="Polar residues" evidence="4">
    <location>
        <begin position="565"/>
        <end position="582"/>
    </location>
</feature>
<dbReference type="Gene3D" id="3.40.50.300">
    <property type="entry name" value="P-loop containing nucleotide triphosphate hydrolases"/>
    <property type="match status" value="1"/>
</dbReference>
<evidence type="ECO:0000256" key="5">
    <source>
        <dbReference type="SAM" id="SignalP"/>
    </source>
</evidence>
<dbReference type="PROSITE" id="PS00674">
    <property type="entry name" value="AAA"/>
    <property type="match status" value="1"/>
</dbReference>
<dbReference type="Pfam" id="PF00004">
    <property type="entry name" value="AAA"/>
    <property type="match status" value="1"/>
</dbReference>
<dbReference type="InterPro" id="IPR003593">
    <property type="entry name" value="AAA+_ATPase"/>
</dbReference>
<dbReference type="CDD" id="cd01837">
    <property type="entry name" value="SGNH_plant_lipase_like"/>
    <property type="match status" value="1"/>
</dbReference>
<dbReference type="STRING" id="40149.A0A0E0CR93"/>
<evidence type="ECO:0000256" key="4">
    <source>
        <dbReference type="SAM" id="MobiDB-lite"/>
    </source>
</evidence>
<protein>
    <recommendedName>
        <fullName evidence="6">AAA+ ATPase domain-containing protein</fullName>
    </recommendedName>
</protein>
<keyword evidence="3" id="KW-0442">Lipid degradation</keyword>
<dbReference type="GO" id="GO:0016788">
    <property type="term" value="F:hydrolase activity, acting on ester bonds"/>
    <property type="evidence" value="ECO:0007669"/>
    <property type="project" value="InterPro"/>
</dbReference>
<dbReference type="GO" id="GO:0016042">
    <property type="term" value="P:lipid catabolic process"/>
    <property type="evidence" value="ECO:0007669"/>
    <property type="project" value="UniProtKB-KW"/>
</dbReference>
<dbReference type="PANTHER" id="PTHR45648:SF99">
    <property type="entry name" value="OS02G0740400 PROTEIN"/>
    <property type="match status" value="1"/>
</dbReference>
<keyword evidence="3" id="KW-0443">Lipid metabolism</keyword>
<dbReference type="SUPFAM" id="SSF52540">
    <property type="entry name" value="P-loop containing nucleoside triphosphate hydrolases"/>
    <property type="match status" value="1"/>
</dbReference>
<dbReference type="InterPro" id="IPR003960">
    <property type="entry name" value="ATPase_AAA_CS"/>
</dbReference>
<evidence type="ECO:0000256" key="1">
    <source>
        <dbReference type="ARBA" id="ARBA00008668"/>
    </source>
</evidence>
<comment type="similarity">
    <text evidence="1">Belongs to the 'GDSL' lipolytic enzyme family.</text>
</comment>
<feature type="domain" description="AAA+ ATPase" evidence="6">
    <location>
        <begin position="665"/>
        <end position="800"/>
    </location>
</feature>
<dbReference type="Gramene" id="OMERI02G30650.3">
    <property type="protein sequence ID" value="OMERI02G30650.3"/>
    <property type="gene ID" value="OMERI02G30650"/>
</dbReference>
<reference evidence="7" key="1">
    <citation type="submission" date="2015-04" db="UniProtKB">
        <authorList>
            <consortium name="EnsemblPlants"/>
        </authorList>
    </citation>
    <scope>IDENTIFICATION</scope>
</reference>
<dbReference type="Pfam" id="PF00657">
    <property type="entry name" value="Lipase_GDSL"/>
    <property type="match status" value="1"/>
</dbReference>
<dbReference type="CDD" id="cd19481">
    <property type="entry name" value="RecA-like_protease"/>
    <property type="match status" value="1"/>
</dbReference>
<proteinExistence type="inferred from homology"/>
<dbReference type="InterPro" id="IPR001087">
    <property type="entry name" value="GDSL"/>
</dbReference>
<evidence type="ECO:0000313" key="7">
    <source>
        <dbReference type="EnsemblPlants" id="OMERI02G30650.3"/>
    </source>
</evidence>
<reference evidence="7" key="2">
    <citation type="submission" date="2018-05" db="EMBL/GenBank/DDBJ databases">
        <title>OmerRS3 (Oryza meridionalis Reference Sequence Version 3).</title>
        <authorList>
            <person name="Zhang J."/>
            <person name="Kudrna D."/>
            <person name="Lee S."/>
            <person name="Talag J."/>
            <person name="Welchert J."/>
            <person name="Wing R.A."/>
        </authorList>
    </citation>
    <scope>NUCLEOTIDE SEQUENCE [LARGE SCALE GENOMIC DNA]</scope>
    <source>
        <strain evidence="7">cv. OR44</strain>
    </source>
</reference>
<keyword evidence="5" id="KW-0732">Signal</keyword>
<keyword evidence="2" id="KW-0378">Hydrolase</keyword>
<dbReference type="InterPro" id="IPR051058">
    <property type="entry name" value="GDSL_Est/Lipase"/>
</dbReference>
<dbReference type="EnsemblPlants" id="OMERI02G30650.3">
    <property type="protein sequence ID" value="OMERI02G30650.3"/>
    <property type="gene ID" value="OMERI02G30650"/>
</dbReference>
<dbReference type="PANTHER" id="PTHR45648">
    <property type="entry name" value="GDSL LIPASE/ACYLHYDROLASE FAMILY PROTEIN (AFU_ORTHOLOGUE AFUA_4G14700)"/>
    <property type="match status" value="1"/>
</dbReference>
<evidence type="ECO:0000256" key="2">
    <source>
        <dbReference type="ARBA" id="ARBA00022801"/>
    </source>
</evidence>
<accession>A0A0E0CR93</accession>
<dbReference type="GO" id="GO:0016887">
    <property type="term" value="F:ATP hydrolysis activity"/>
    <property type="evidence" value="ECO:0007669"/>
    <property type="project" value="InterPro"/>
</dbReference>
<dbReference type="InterPro" id="IPR036514">
    <property type="entry name" value="SGNH_hydro_sf"/>
</dbReference>
<dbReference type="GO" id="GO:0005524">
    <property type="term" value="F:ATP binding"/>
    <property type="evidence" value="ECO:0007669"/>
    <property type="project" value="InterPro"/>
</dbReference>
<name>A0A0E0CR93_9ORYZ</name>
<dbReference type="Proteomes" id="UP000008021">
    <property type="component" value="Chromosome 2"/>
</dbReference>
<evidence type="ECO:0000256" key="3">
    <source>
        <dbReference type="ARBA" id="ARBA00022963"/>
    </source>
</evidence>
<dbReference type="AlphaFoldDB" id="A0A0E0CR93"/>
<dbReference type="Gene3D" id="3.40.50.1110">
    <property type="entry name" value="SGNH hydrolase"/>
    <property type="match status" value="1"/>
</dbReference>
<feature type="signal peptide" evidence="5">
    <location>
        <begin position="1"/>
        <end position="18"/>
    </location>
</feature>
<evidence type="ECO:0000259" key="6">
    <source>
        <dbReference type="SMART" id="SM00382"/>
    </source>
</evidence>
<dbReference type="InterPro" id="IPR003959">
    <property type="entry name" value="ATPase_AAA_core"/>
</dbReference>
<dbReference type="InterPro" id="IPR027417">
    <property type="entry name" value="P-loop_NTPase"/>
</dbReference>
<evidence type="ECO:0000313" key="8">
    <source>
        <dbReference type="Proteomes" id="UP000008021"/>
    </source>
</evidence>
<organism evidence="7">
    <name type="scientific">Oryza meridionalis</name>
    <dbReference type="NCBI Taxonomy" id="40149"/>
    <lineage>
        <taxon>Eukaryota</taxon>
        <taxon>Viridiplantae</taxon>
        <taxon>Streptophyta</taxon>
        <taxon>Embryophyta</taxon>
        <taxon>Tracheophyta</taxon>
        <taxon>Spermatophyta</taxon>
        <taxon>Magnoliopsida</taxon>
        <taxon>Liliopsida</taxon>
        <taxon>Poales</taxon>
        <taxon>Poaceae</taxon>
        <taxon>BOP clade</taxon>
        <taxon>Oryzoideae</taxon>
        <taxon>Oryzeae</taxon>
        <taxon>Oryzinae</taxon>
        <taxon>Oryza</taxon>
    </lineage>
</organism>